<gene>
    <name evidence="2" type="ORF">AVDCRST_MAG10-3058</name>
</gene>
<organism evidence="2">
    <name type="scientific">uncultured Acidimicrobiales bacterium</name>
    <dbReference type="NCBI Taxonomy" id="310071"/>
    <lineage>
        <taxon>Bacteria</taxon>
        <taxon>Bacillati</taxon>
        <taxon>Actinomycetota</taxon>
        <taxon>Acidimicrobiia</taxon>
        <taxon>Acidimicrobiales</taxon>
        <taxon>environmental samples</taxon>
    </lineage>
</organism>
<sequence length="106" mass="11596">MQQTRMVRLTTVGSSFHARVIAARLGSEGIVTDLRGNVDGLYPVGVVYVYVDQEDLVEAQEILMVDDVESAFDDPEDVPELGTPKELWLVLGAILGIAAVLFSRTF</sequence>
<reference evidence="2" key="1">
    <citation type="submission" date="2020-02" db="EMBL/GenBank/DDBJ databases">
        <authorList>
            <person name="Meier V. D."/>
        </authorList>
    </citation>
    <scope>NUCLEOTIDE SEQUENCE</scope>
    <source>
        <strain evidence="2">AVDCRST_MAG10</strain>
    </source>
</reference>
<evidence type="ECO:0000313" key="2">
    <source>
        <dbReference type="EMBL" id="CAA9267863.1"/>
    </source>
</evidence>
<dbReference type="AlphaFoldDB" id="A0A6J4J609"/>
<keyword evidence="1" id="KW-0812">Transmembrane</keyword>
<evidence type="ECO:0000256" key="1">
    <source>
        <dbReference type="SAM" id="Phobius"/>
    </source>
</evidence>
<keyword evidence="1" id="KW-0472">Membrane</keyword>
<name>A0A6J4J609_9ACTN</name>
<protein>
    <recommendedName>
        <fullName evidence="3">DUF2007 domain-containing protein</fullName>
    </recommendedName>
</protein>
<evidence type="ECO:0008006" key="3">
    <source>
        <dbReference type="Google" id="ProtNLM"/>
    </source>
</evidence>
<feature type="transmembrane region" description="Helical" evidence="1">
    <location>
        <begin position="87"/>
        <end position="103"/>
    </location>
</feature>
<proteinExistence type="predicted"/>
<keyword evidence="1" id="KW-1133">Transmembrane helix</keyword>
<dbReference type="EMBL" id="CADCTB010000190">
    <property type="protein sequence ID" value="CAA9267863.1"/>
    <property type="molecule type" value="Genomic_DNA"/>
</dbReference>
<accession>A0A6J4J609</accession>